<gene>
    <name evidence="2" type="ORF">LTR84_005047</name>
</gene>
<sequence>MAAVNRLCQDLGIKHPLDRSTCIGYGKAKPTCGMAVAEASRYAALNGLEKICNALAQNTDPGSLRRELNAVAHLLHCKRWHQDQAEAKSQQWEARLHRTNVHRQQQQEQWRQPQSFSEPAREPHRQRVSNRESSSTRIDPPTGLSQSERNALEIQAQTLQMLRQMQSMLEEYQRNGLPIPQSPPRSTSSSTGSPERTRLLVENTSHVSEVETAESDNDDNDSESGDEPDLPMILFRPISEPRQRRESTSSSSSWASTSSTASNRSVSSRSSPSSRSECGICLSRLSRVRAQNWTCDTCHNKAHLDCFDEWVATSPEDNVRCIYW</sequence>
<dbReference type="Gene3D" id="3.30.40.10">
    <property type="entry name" value="Zinc/RING finger domain, C3HC4 (zinc finger)"/>
    <property type="match status" value="1"/>
</dbReference>
<dbReference type="RefSeq" id="XP_064711243.1">
    <property type="nucleotide sequence ID" value="XM_064848619.1"/>
</dbReference>
<name>A0AAV9NQB4_9EURO</name>
<dbReference type="InterPro" id="IPR013083">
    <property type="entry name" value="Znf_RING/FYVE/PHD"/>
</dbReference>
<dbReference type="Proteomes" id="UP001358417">
    <property type="component" value="Unassembled WGS sequence"/>
</dbReference>
<keyword evidence="3" id="KW-1185">Reference proteome</keyword>
<dbReference type="InterPro" id="IPR046349">
    <property type="entry name" value="C1-like_sf"/>
</dbReference>
<evidence type="ECO:0000313" key="3">
    <source>
        <dbReference type="Proteomes" id="UP001358417"/>
    </source>
</evidence>
<feature type="compositionally biased region" description="Low complexity" evidence="1">
    <location>
        <begin position="184"/>
        <end position="194"/>
    </location>
</feature>
<dbReference type="AlphaFoldDB" id="A0AAV9NQB4"/>
<feature type="compositionally biased region" description="Low complexity" evidence="1">
    <location>
        <begin position="104"/>
        <end position="114"/>
    </location>
</feature>
<feature type="compositionally biased region" description="Polar residues" evidence="1">
    <location>
        <begin position="131"/>
        <end position="150"/>
    </location>
</feature>
<comment type="caution">
    <text evidence="2">The sequence shown here is derived from an EMBL/GenBank/DDBJ whole genome shotgun (WGS) entry which is preliminary data.</text>
</comment>
<feature type="compositionally biased region" description="Low complexity" evidence="1">
    <location>
        <begin position="248"/>
        <end position="277"/>
    </location>
</feature>
<protein>
    <recommendedName>
        <fullName evidence="4">RING-type domain-containing protein</fullName>
    </recommendedName>
</protein>
<organism evidence="2 3">
    <name type="scientific">Exophiala bonariae</name>
    <dbReference type="NCBI Taxonomy" id="1690606"/>
    <lineage>
        <taxon>Eukaryota</taxon>
        <taxon>Fungi</taxon>
        <taxon>Dikarya</taxon>
        <taxon>Ascomycota</taxon>
        <taxon>Pezizomycotina</taxon>
        <taxon>Eurotiomycetes</taxon>
        <taxon>Chaetothyriomycetidae</taxon>
        <taxon>Chaetothyriales</taxon>
        <taxon>Herpotrichiellaceae</taxon>
        <taxon>Exophiala</taxon>
    </lineage>
</organism>
<proteinExistence type="predicted"/>
<dbReference type="EMBL" id="JAVRRD010000002">
    <property type="protein sequence ID" value="KAK5062971.1"/>
    <property type="molecule type" value="Genomic_DNA"/>
</dbReference>
<feature type="region of interest" description="Disordered" evidence="1">
    <location>
        <begin position="98"/>
        <end position="150"/>
    </location>
</feature>
<feature type="region of interest" description="Disordered" evidence="1">
    <location>
        <begin position="175"/>
        <end position="277"/>
    </location>
</feature>
<evidence type="ECO:0000313" key="2">
    <source>
        <dbReference type="EMBL" id="KAK5062971.1"/>
    </source>
</evidence>
<reference evidence="2 3" key="1">
    <citation type="submission" date="2023-08" db="EMBL/GenBank/DDBJ databases">
        <title>Black Yeasts Isolated from many extreme environments.</title>
        <authorList>
            <person name="Coleine C."/>
            <person name="Stajich J.E."/>
            <person name="Selbmann L."/>
        </authorList>
    </citation>
    <scope>NUCLEOTIDE SEQUENCE [LARGE SCALE GENOMIC DNA]</scope>
    <source>
        <strain evidence="2 3">CCFEE 5792</strain>
    </source>
</reference>
<evidence type="ECO:0000256" key="1">
    <source>
        <dbReference type="SAM" id="MobiDB-lite"/>
    </source>
</evidence>
<accession>A0AAV9NQB4</accession>
<evidence type="ECO:0008006" key="4">
    <source>
        <dbReference type="Google" id="ProtNLM"/>
    </source>
</evidence>
<dbReference type="GeneID" id="89973225"/>
<dbReference type="SUPFAM" id="SSF57889">
    <property type="entry name" value="Cysteine-rich domain"/>
    <property type="match status" value="1"/>
</dbReference>
<feature type="compositionally biased region" description="Acidic residues" evidence="1">
    <location>
        <begin position="211"/>
        <end position="229"/>
    </location>
</feature>